<name>A0A9J6FKQ0_HAELO</name>
<evidence type="ECO:0000259" key="1">
    <source>
        <dbReference type="PROSITE" id="PS50097"/>
    </source>
</evidence>
<dbReference type="PROSITE" id="PS50144">
    <property type="entry name" value="MATH"/>
    <property type="match status" value="1"/>
</dbReference>
<dbReference type="EMBL" id="JABSTR010000002">
    <property type="protein sequence ID" value="KAH9363371.1"/>
    <property type="molecule type" value="Genomic_DNA"/>
</dbReference>
<dbReference type="GO" id="GO:0030163">
    <property type="term" value="P:protein catabolic process"/>
    <property type="evidence" value="ECO:0007669"/>
    <property type="project" value="UniProtKB-ARBA"/>
</dbReference>
<dbReference type="InterPro" id="IPR000210">
    <property type="entry name" value="BTB/POZ_dom"/>
</dbReference>
<gene>
    <name evidence="3" type="ORF">HPB48_006477</name>
</gene>
<dbReference type="InterPro" id="IPR008974">
    <property type="entry name" value="TRAF-like"/>
</dbReference>
<dbReference type="Gene3D" id="1.25.40.420">
    <property type="match status" value="1"/>
</dbReference>
<evidence type="ECO:0008006" key="5">
    <source>
        <dbReference type="Google" id="ProtNLM"/>
    </source>
</evidence>
<comment type="caution">
    <text evidence="3">The sequence shown here is derived from an EMBL/GenBank/DDBJ whole genome shotgun (WGS) entry which is preliminary data.</text>
</comment>
<dbReference type="Gene3D" id="3.30.710.10">
    <property type="entry name" value="Potassium Channel Kv1.1, Chain A"/>
    <property type="match status" value="1"/>
</dbReference>
<dbReference type="Gene3D" id="2.60.210.10">
    <property type="entry name" value="Apoptosis, Tumor Necrosis Factor Receptor Associated Protein 2, Chain A"/>
    <property type="match status" value="1"/>
</dbReference>
<dbReference type="PANTHER" id="PTHR24413">
    <property type="entry name" value="SPECKLE-TYPE POZ PROTEIN"/>
    <property type="match status" value="1"/>
</dbReference>
<evidence type="ECO:0000259" key="2">
    <source>
        <dbReference type="PROSITE" id="PS50144"/>
    </source>
</evidence>
<reference evidence="3 4" key="1">
    <citation type="journal article" date="2020" name="Cell">
        <title>Large-Scale Comparative Analyses of Tick Genomes Elucidate Their Genetic Diversity and Vector Capacities.</title>
        <authorList>
            <consortium name="Tick Genome and Microbiome Consortium (TIGMIC)"/>
            <person name="Jia N."/>
            <person name="Wang J."/>
            <person name="Shi W."/>
            <person name="Du L."/>
            <person name="Sun Y."/>
            <person name="Zhan W."/>
            <person name="Jiang J.F."/>
            <person name="Wang Q."/>
            <person name="Zhang B."/>
            <person name="Ji P."/>
            <person name="Bell-Sakyi L."/>
            <person name="Cui X.M."/>
            <person name="Yuan T.T."/>
            <person name="Jiang B.G."/>
            <person name="Yang W.F."/>
            <person name="Lam T.T."/>
            <person name="Chang Q.C."/>
            <person name="Ding S.J."/>
            <person name="Wang X.J."/>
            <person name="Zhu J.G."/>
            <person name="Ruan X.D."/>
            <person name="Zhao L."/>
            <person name="Wei J.T."/>
            <person name="Ye R.Z."/>
            <person name="Que T.C."/>
            <person name="Du C.H."/>
            <person name="Zhou Y.H."/>
            <person name="Cheng J.X."/>
            <person name="Dai P.F."/>
            <person name="Guo W.B."/>
            <person name="Han X.H."/>
            <person name="Huang E.J."/>
            <person name="Li L.F."/>
            <person name="Wei W."/>
            <person name="Gao Y.C."/>
            <person name="Liu J.Z."/>
            <person name="Shao H.Z."/>
            <person name="Wang X."/>
            <person name="Wang C.C."/>
            <person name="Yang T.C."/>
            <person name="Huo Q.B."/>
            <person name="Li W."/>
            <person name="Chen H.Y."/>
            <person name="Chen S.E."/>
            <person name="Zhou L.G."/>
            <person name="Ni X.B."/>
            <person name="Tian J.H."/>
            <person name="Sheng Y."/>
            <person name="Liu T."/>
            <person name="Pan Y.S."/>
            <person name="Xia L.Y."/>
            <person name="Li J."/>
            <person name="Zhao F."/>
            <person name="Cao W.C."/>
        </authorList>
    </citation>
    <scope>NUCLEOTIDE SEQUENCE [LARGE SCALE GENOMIC DNA]</scope>
    <source>
        <strain evidence="3">HaeL-2018</strain>
    </source>
</reference>
<organism evidence="3 4">
    <name type="scientific">Haemaphysalis longicornis</name>
    <name type="common">Bush tick</name>
    <dbReference type="NCBI Taxonomy" id="44386"/>
    <lineage>
        <taxon>Eukaryota</taxon>
        <taxon>Metazoa</taxon>
        <taxon>Ecdysozoa</taxon>
        <taxon>Arthropoda</taxon>
        <taxon>Chelicerata</taxon>
        <taxon>Arachnida</taxon>
        <taxon>Acari</taxon>
        <taxon>Parasitiformes</taxon>
        <taxon>Ixodida</taxon>
        <taxon>Ixodoidea</taxon>
        <taxon>Ixodidae</taxon>
        <taxon>Haemaphysalinae</taxon>
        <taxon>Haemaphysalis</taxon>
    </lineage>
</organism>
<dbReference type="Pfam" id="PF00651">
    <property type="entry name" value="BTB"/>
    <property type="match status" value="1"/>
</dbReference>
<feature type="domain" description="BTB" evidence="1">
    <location>
        <begin position="200"/>
        <end position="261"/>
    </location>
</feature>
<dbReference type="PROSITE" id="PS50097">
    <property type="entry name" value="BTB"/>
    <property type="match status" value="1"/>
</dbReference>
<sequence length="370" mass="41487">MAVPCLPALNTQLSLKKCLNGSFGHTDLTGTTFSHAWTINDFSFCLEGVRELKSAIFPACANDQPKWRLSVRPSGADADSEGYVSIALELTSSAQPVSRAKFKLSILNYKREKTDVLCLSPTVSFFEQNNWGFKKFIRKDTLIDRSHELLPEDKLTLCCEVLVFGDITVSSGHPYVRHIKIPECQLSDDFYHLFKYEPFSDVLLRVKGVDFHVHKNILAARCPEFSATCSRSATWSDGGPVKITDMDHNVLREFLCFLYTGGSPYLYRVSEILLIMAKKYDLPRLLLMCQQSIFSTISVETAAEMLVFADTHCASLLIACVTEYINAHFAEVIQTPVWKKLVAERSHLVGDVCEVFAEQCVASRPFPLGS</sequence>
<feature type="domain" description="MATH" evidence="2">
    <location>
        <begin position="32"/>
        <end position="161"/>
    </location>
</feature>
<accession>A0A9J6FKQ0</accession>
<dbReference type="SUPFAM" id="SSF54695">
    <property type="entry name" value="POZ domain"/>
    <property type="match status" value="1"/>
</dbReference>
<keyword evidence="4" id="KW-1185">Reference proteome</keyword>
<dbReference type="InterPro" id="IPR002083">
    <property type="entry name" value="MATH/TRAF_dom"/>
</dbReference>
<dbReference type="OrthoDB" id="6359816at2759"/>
<proteinExistence type="predicted"/>
<dbReference type="Pfam" id="PF22486">
    <property type="entry name" value="MATH_2"/>
    <property type="match status" value="1"/>
</dbReference>
<dbReference type="Proteomes" id="UP000821853">
    <property type="component" value="Chromosome 10"/>
</dbReference>
<protein>
    <recommendedName>
        <fullName evidence="5">Speckle-type POZ protein</fullName>
    </recommendedName>
</protein>
<dbReference type="VEuPathDB" id="VectorBase:HLOH_046319"/>
<evidence type="ECO:0000313" key="3">
    <source>
        <dbReference type="EMBL" id="KAH9363371.1"/>
    </source>
</evidence>
<dbReference type="SUPFAM" id="SSF49599">
    <property type="entry name" value="TRAF domain-like"/>
    <property type="match status" value="1"/>
</dbReference>
<evidence type="ECO:0000313" key="4">
    <source>
        <dbReference type="Proteomes" id="UP000821853"/>
    </source>
</evidence>
<dbReference type="InterPro" id="IPR011333">
    <property type="entry name" value="SKP1/BTB/POZ_sf"/>
</dbReference>
<dbReference type="AlphaFoldDB" id="A0A9J6FKQ0"/>
<dbReference type="SMART" id="SM00225">
    <property type="entry name" value="BTB"/>
    <property type="match status" value="1"/>
</dbReference>